<dbReference type="EMBL" id="JAJMLW010000003">
    <property type="protein sequence ID" value="MCI2242563.1"/>
    <property type="molecule type" value="Genomic_DNA"/>
</dbReference>
<reference evidence="1" key="1">
    <citation type="submission" date="2021-11" db="EMBL/GenBank/DDBJ databases">
        <title>A Novel Adlercreutzia Species, isolated from a Allomyrina dichotoma larva feces.</title>
        <authorList>
            <person name="Suh M.K."/>
        </authorList>
    </citation>
    <scope>NUCLEOTIDE SEQUENCE</scope>
    <source>
        <strain evidence="1">JBNU-10</strain>
    </source>
</reference>
<keyword evidence="2" id="KW-1185">Reference proteome</keyword>
<accession>A0ABS9WI59</accession>
<proteinExistence type="predicted"/>
<dbReference type="RefSeq" id="WP_242165955.1">
    <property type="nucleotide sequence ID" value="NZ_JAJMLW010000003.1"/>
</dbReference>
<comment type="caution">
    <text evidence="1">The sequence shown here is derived from an EMBL/GenBank/DDBJ whole genome shotgun (WGS) entry which is preliminary data.</text>
</comment>
<organism evidence="1 2">
    <name type="scientific">Adlercreutzia faecimuris</name>
    <dbReference type="NCBI Taxonomy" id="2897341"/>
    <lineage>
        <taxon>Bacteria</taxon>
        <taxon>Bacillati</taxon>
        <taxon>Actinomycetota</taxon>
        <taxon>Coriobacteriia</taxon>
        <taxon>Eggerthellales</taxon>
        <taxon>Eggerthellaceae</taxon>
        <taxon>Adlercreutzia</taxon>
    </lineage>
</organism>
<gene>
    <name evidence="1" type="ORF">LPT13_09395</name>
</gene>
<evidence type="ECO:0000313" key="2">
    <source>
        <dbReference type="Proteomes" id="UP001430755"/>
    </source>
</evidence>
<protein>
    <submittedName>
        <fullName evidence="1">CpXC domain-containing protein</fullName>
    </submittedName>
</protein>
<sequence length="72" mass="7439">MHQAVTCPACGEGGLDVASYDSMMVLRPDVALFSLTCPRCGAKVSSLQPIPAALRDEVRFAAIELGAGMGQG</sequence>
<evidence type="ECO:0000313" key="1">
    <source>
        <dbReference type="EMBL" id="MCI2242563.1"/>
    </source>
</evidence>
<name>A0ABS9WI59_9ACTN</name>
<dbReference type="Proteomes" id="UP001430755">
    <property type="component" value="Unassembled WGS sequence"/>
</dbReference>